<dbReference type="OrthoDB" id="31771at10239"/>
<dbReference type="KEGG" id="vg:8746666"/>
<gene>
    <name evidence="1" type="ORF">MAR_ORF430</name>
</gene>
<accession>D2XB65</accession>
<dbReference type="GeneID" id="8746666"/>
<dbReference type="EMBL" id="GU071086">
    <property type="protein sequence ID" value="ADB04192.1"/>
    <property type="molecule type" value="Genomic_DNA"/>
</dbReference>
<dbReference type="Pfam" id="PF19163">
    <property type="entry name" value="DUF5845"/>
    <property type="match status" value="1"/>
</dbReference>
<dbReference type="RefSeq" id="YP_003407154.1">
    <property type="nucleotide sequence ID" value="NC_013756.1"/>
</dbReference>
<keyword evidence="2" id="KW-1185">Reference proteome</keyword>
<dbReference type="Proteomes" id="UP000029780">
    <property type="component" value="Segment"/>
</dbReference>
<reference evidence="1 2" key="1">
    <citation type="journal article" date="2009" name="Proc. Natl. Acad. Sci. U.S.A.">
        <title>Giant Marseillevirus highlights the role of amoebae as a melting pot in emergence of chimeric microorganisms.</title>
        <authorList>
            <person name="Boyer M."/>
            <person name="Yutin N."/>
            <person name="Pagnier I."/>
            <person name="Barrassi L."/>
            <person name="Fournous G."/>
            <person name="Espinosa L."/>
            <person name="Robert C."/>
            <person name="Azza S."/>
            <person name="Sun S."/>
            <person name="Rossmann M.G."/>
            <person name="Suzan-Monti M."/>
            <person name="La Scola B."/>
            <person name="Koonin E.V."/>
            <person name="Raoult D."/>
        </authorList>
    </citation>
    <scope>NUCLEOTIDE SEQUENCE [LARGE SCALE GENOMIC DNA]</scope>
    <source>
        <strain evidence="1 2">T19</strain>
    </source>
</reference>
<evidence type="ECO:0000313" key="1">
    <source>
        <dbReference type="EMBL" id="ADB04192.1"/>
    </source>
</evidence>
<evidence type="ECO:0000313" key="2">
    <source>
        <dbReference type="Proteomes" id="UP000029780"/>
    </source>
</evidence>
<organismHost>
    <name type="scientific">Acanthamoeba</name>
    <dbReference type="NCBI Taxonomy" id="5754"/>
</organismHost>
<name>D2XB65_GBMV</name>
<protein>
    <submittedName>
        <fullName evidence="1">Uncharacterized protein</fullName>
    </submittedName>
</protein>
<sequence>MENFFDDRALSALCLNDKEFFPMLKKRKGKVLEVYNTNRWVRRKDGEKMPGLNVLLKGIHSHIHVNQKFPICKRLFAQKCEKNFFYHQVSIRNFPNVRELWIGSHPCEGKVFYEGFPKIFITEEYAHYAKRWAPKDCDYTVVTQEEFDKVVASFGRTQVE</sequence>
<organism evidence="1 2">
    <name type="scientific">Marseillevirus marseillevirus</name>
    <name type="common">GBM</name>
    <dbReference type="NCBI Taxonomy" id="694581"/>
    <lineage>
        <taxon>Viruses</taxon>
        <taxon>Varidnaviria</taxon>
        <taxon>Bamfordvirae</taxon>
        <taxon>Nucleocytoviricota</taxon>
        <taxon>Megaviricetes</taxon>
        <taxon>Pimascovirales</taxon>
        <taxon>Pimascovirales incertae sedis</taxon>
        <taxon>Marseilleviridae</taxon>
        <taxon>Marseillevirus</taxon>
        <taxon>Marseillevirus massiliense</taxon>
    </lineage>
</organism>
<dbReference type="InterPro" id="IPR043887">
    <property type="entry name" value="DUF5845"/>
</dbReference>
<proteinExistence type="predicted"/>